<organism evidence="3 4">
    <name type="scientific">Salinicola rhizosphaerae</name>
    <dbReference type="NCBI Taxonomy" id="1443141"/>
    <lineage>
        <taxon>Bacteria</taxon>
        <taxon>Pseudomonadati</taxon>
        <taxon>Pseudomonadota</taxon>
        <taxon>Gammaproteobacteria</taxon>
        <taxon>Oceanospirillales</taxon>
        <taxon>Halomonadaceae</taxon>
        <taxon>Salinicola</taxon>
    </lineage>
</organism>
<dbReference type="PIRSF" id="PIRSF000714">
    <property type="entry name" value="HIT"/>
    <property type="match status" value="1"/>
</dbReference>
<name>A0ABQ3EEN5_9GAMM</name>
<comment type="caution">
    <text evidence="1">Lacks conserved residue(s) required for the propagation of feature annotation.</text>
</comment>
<evidence type="ECO:0000259" key="2">
    <source>
        <dbReference type="PROSITE" id="PS51084"/>
    </source>
</evidence>
<dbReference type="RefSeq" id="WP_189445939.1">
    <property type="nucleotide sequence ID" value="NZ_BMZI01000008.1"/>
</dbReference>
<dbReference type="SUPFAM" id="SSF54197">
    <property type="entry name" value="HIT-like"/>
    <property type="match status" value="1"/>
</dbReference>
<feature type="domain" description="HIT" evidence="2">
    <location>
        <begin position="37"/>
        <end position="105"/>
    </location>
</feature>
<keyword evidence="4" id="KW-1185">Reference proteome</keyword>
<accession>A0ABQ3EEN5</accession>
<dbReference type="EMBL" id="BMZI01000008">
    <property type="protein sequence ID" value="GHB32451.1"/>
    <property type="molecule type" value="Genomic_DNA"/>
</dbReference>
<dbReference type="PROSITE" id="PS51084">
    <property type="entry name" value="HIT_2"/>
    <property type="match status" value="1"/>
</dbReference>
<dbReference type="Pfam" id="PF01230">
    <property type="entry name" value="HIT"/>
    <property type="match status" value="1"/>
</dbReference>
<proteinExistence type="predicted"/>
<evidence type="ECO:0000313" key="3">
    <source>
        <dbReference type="EMBL" id="GHB32451.1"/>
    </source>
</evidence>
<reference evidence="4" key="1">
    <citation type="journal article" date="2019" name="Int. J. Syst. Evol. Microbiol.">
        <title>The Global Catalogue of Microorganisms (GCM) 10K type strain sequencing project: providing services to taxonomists for standard genome sequencing and annotation.</title>
        <authorList>
            <consortium name="The Broad Institute Genomics Platform"/>
            <consortium name="The Broad Institute Genome Sequencing Center for Infectious Disease"/>
            <person name="Wu L."/>
            <person name="Ma J."/>
        </authorList>
    </citation>
    <scope>NUCLEOTIDE SEQUENCE [LARGE SCALE GENOMIC DNA]</scope>
    <source>
        <strain evidence="4">KCTC 32998</strain>
    </source>
</reference>
<dbReference type="InterPro" id="IPR011146">
    <property type="entry name" value="HIT-like"/>
</dbReference>
<dbReference type="InterPro" id="IPR026026">
    <property type="entry name" value="HIT_Hint"/>
</dbReference>
<gene>
    <name evidence="3" type="ORF">GCM10009038_34110</name>
</gene>
<evidence type="ECO:0000313" key="4">
    <source>
        <dbReference type="Proteomes" id="UP000646745"/>
    </source>
</evidence>
<dbReference type="Gene3D" id="3.30.428.10">
    <property type="entry name" value="HIT-like"/>
    <property type="match status" value="1"/>
</dbReference>
<protein>
    <submittedName>
        <fullName evidence="3">Histidine triad (HIT) protein</fullName>
    </submittedName>
</protein>
<evidence type="ECO:0000256" key="1">
    <source>
        <dbReference type="PROSITE-ProRule" id="PRU00464"/>
    </source>
</evidence>
<dbReference type="InterPro" id="IPR036265">
    <property type="entry name" value="HIT-like_sf"/>
</dbReference>
<dbReference type="Proteomes" id="UP000646745">
    <property type="component" value="Unassembled WGS sequence"/>
</dbReference>
<comment type="caution">
    <text evidence="3">The sequence shown here is derived from an EMBL/GenBank/DDBJ whole genome shotgun (WGS) entry which is preliminary data.</text>
</comment>
<sequence>MSTFTLDARLAQDSLHIADLPLCQVRLSRDARYPWAILIPRCADTVEIYDLSTDDQATLWREASRLGEAMMQHFEGDKLNIASLGNLVAQFHLHVIVRFAGDAAWPGPVWGQGEAERYTEKGLSERRDEIAALVAALQL</sequence>